<proteinExistence type="predicted"/>
<accession>A0A915CSC7</accession>
<dbReference type="AlphaFoldDB" id="A0A915CSC7"/>
<protein>
    <submittedName>
        <fullName evidence="2">Uncharacterized protein</fullName>
    </submittedName>
</protein>
<sequence>MAEESSFERVNIHATPLPSQINVQYERNSGKAPVADFIQEENGPEIRTTKPHLAYDDQLILAQPPQEQLFLSEKGLEHIDNITGMTEESSFELAIHSTQAAHEQMQKELFSPSPFSSSQLTHAALDHIEKKGSIEKESSFEKTELSGPALEISRPVSGTVSPEFSEISEVSCYPQVYDLTTPFFDDEASLSPSAAGKPSFSPEEAISSMKSRQMSLTTISYTNQMLKSSKQWSSVSDTSTAEIHHKEQLLEMRTQKSNVKVLFTDQKLRASFNHSFNDEFVIDESEHFKTTIHHGKQCNAYEECEQKKLKEEKDLLVDVDFLNKLNFYAQRVSEEIAENAANDIAEVYRRRMNPRARYFDDQYGSLCEEDQASTTSSNE</sequence>
<dbReference type="WBParaSite" id="jg12105">
    <property type="protein sequence ID" value="jg12105"/>
    <property type="gene ID" value="jg12105"/>
</dbReference>
<name>A0A915CSC7_9BILA</name>
<dbReference type="Proteomes" id="UP000887574">
    <property type="component" value="Unplaced"/>
</dbReference>
<reference evidence="2" key="1">
    <citation type="submission" date="2022-11" db="UniProtKB">
        <authorList>
            <consortium name="WormBaseParasite"/>
        </authorList>
    </citation>
    <scope>IDENTIFICATION</scope>
</reference>
<organism evidence="1 2">
    <name type="scientific">Ditylenchus dipsaci</name>
    <dbReference type="NCBI Taxonomy" id="166011"/>
    <lineage>
        <taxon>Eukaryota</taxon>
        <taxon>Metazoa</taxon>
        <taxon>Ecdysozoa</taxon>
        <taxon>Nematoda</taxon>
        <taxon>Chromadorea</taxon>
        <taxon>Rhabditida</taxon>
        <taxon>Tylenchina</taxon>
        <taxon>Tylenchomorpha</taxon>
        <taxon>Sphaerularioidea</taxon>
        <taxon>Anguinidae</taxon>
        <taxon>Anguininae</taxon>
        <taxon>Ditylenchus</taxon>
    </lineage>
</organism>
<keyword evidence="1" id="KW-1185">Reference proteome</keyword>
<evidence type="ECO:0000313" key="1">
    <source>
        <dbReference type="Proteomes" id="UP000887574"/>
    </source>
</evidence>
<evidence type="ECO:0000313" key="2">
    <source>
        <dbReference type="WBParaSite" id="jg12105"/>
    </source>
</evidence>